<proteinExistence type="predicted"/>
<keyword evidence="1" id="KW-0812">Transmembrane</keyword>
<evidence type="ECO:0000313" key="3">
    <source>
        <dbReference type="Proteomes" id="UP000192582"/>
    </source>
</evidence>
<organism evidence="2 3">
    <name type="scientific">Deinococcus hopiensis KR-140</name>
    <dbReference type="NCBI Taxonomy" id="695939"/>
    <lineage>
        <taxon>Bacteria</taxon>
        <taxon>Thermotogati</taxon>
        <taxon>Deinococcota</taxon>
        <taxon>Deinococci</taxon>
        <taxon>Deinococcales</taxon>
        <taxon>Deinococcaceae</taxon>
        <taxon>Deinococcus</taxon>
    </lineage>
</organism>
<evidence type="ECO:0000313" key="2">
    <source>
        <dbReference type="EMBL" id="SMB93166.1"/>
    </source>
</evidence>
<sequence>MNGSQCRGEIPSPPIRHTEVVLAPVVLLSALALAFFLLGLGLFVRGTMVRYALWGLSLLAGLCFLVAFLV</sequence>
<protein>
    <submittedName>
        <fullName evidence="2">Uncharacterized protein</fullName>
    </submittedName>
</protein>
<evidence type="ECO:0000256" key="1">
    <source>
        <dbReference type="SAM" id="Phobius"/>
    </source>
</evidence>
<keyword evidence="1" id="KW-1133">Transmembrane helix</keyword>
<reference evidence="2 3" key="1">
    <citation type="submission" date="2017-04" db="EMBL/GenBank/DDBJ databases">
        <authorList>
            <person name="Afonso C.L."/>
            <person name="Miller P.J."/>
            <person name="Scott M.A."/>
            <person name="Spackman E."/>
            <person name="Goraichik I."/>
            <person name="Dimitrov K.M."/>
            <person name="Suarez D.L."/>
            <person name="Swayne D.E."/>
        </authorList>
    </citation>
    <scope>NUCLEOTIDE SEQUENCE [LARGE SCALE GENOMIC DNA]</scope>
    <source>
        <strain evidence="2 3">KR-140</strain>
    </source>
</reference>
<keyword evidence="3" id="KW-1185">Reference proteome</keyword>
<dbReference type="AlphaFoldDB" id="A0A1W1VIL1"/>
<dbReference type="EMBL" id="FWWU01000009">
    <property type="protein sequence ID" value="SMB93166.1"/>
    <property type="molecule type" value="Genomic_DNA"/>
</dbReference>
<dbReference type="Proteomes" id="UP000192582">
    <property type="component" value="Unassembled WGS sequence"/>
</dbReference>
<gene>
    <name evidence="2" type="ORF">SAMN00790413_01872</name>
</gene>
<keyword evidence="1" id="KW-0472">Membrane</keyword>
<feature type="transmembrane region" description="Helical" evidence="1">
    <location>
        <begin position="20"/>
        <end position="44"/>
    </location>
</feature>
<accession>A0A1W1VIL1</accession>
<feature type="transmembrane region" description="Helical" evidence="1">
    <location>
        <begin position="51"/>
        <end position="69"/>
    </location>
</feature>
<name>A0A1W1VIL1_9DEIO</name>